<dbReference type="GO" id="GO:0043137">
    <property type="term" value="P:DNA replication, removal of RNA primer"/>
    <property type="evidence" value="ECO:0007669"/>
    <property type="project" value="TreeGrafter"/>
</dbReference>
<evidence type="ECO:0000256" key="6">
    <source>
        <dbReference type="ARBA" id="ARBA00022723"/>
    </source>
</evidence>
<evidence type="ECO:0000256" key="7">
    <source>
        <dbReference type="ARBA" id="ARBA00022759"/>
    </source>
</evidence>
<evidence type="ECO:0000259" key="11">
    <source>
        <dbReference type="PROSITE" id="PS50879"/>
    </source>
</evidence>
<dbReference type="InterPro" id="IPR011320">
    <property type="entry name" value="RNase_H1_N"/>
</dbReference>
<dbReference type="GO" id="GO:0003676">
    <property type="term" value="F:nucleic acid binding"/>
    <property type="evidence" value="ECO:0007669"/>
    <property type="project" value="InterPro"/>
</dbReference>
<feature type="compositionally biased region" description="Low complexity" evidence="10">
    <location>
        <begin position="151"/>
        <end position="163"/>
    </location>
</feature>
<dbReference type="Pfam" id="PF00075">
    <property type="entry name" value="RNase_H"/>
    <property type="match status" value="1"/>
</dbReference>
<evidence type="ECO:0000256" key="5">
    <source>
        <dbReference type="ARBA" id="ARBA00022722"/>
    </source>
</evidence>
<evidence type="ECO:0000256" key="1">
    <source>
        <dbReference type="ARBA" id="ARBA00000077"/>
    </source>
</evidence>
<evidence type="ECO:0000256" key="9">
    <source>
        <dbReference type="ARBA" id="ARBA00022842"/>
    </source>
</evidence>
<dbReference type="InterPro" id="IPR036397">
    <property type="entry name" value="RNaseH_sf"/>
</dbReference>
<dbReference type="GeneID" id="54418790"/>
<dbReference type="PANTHER" id="PTHR10642">
    <property type="entry name" value="RIBONUCLEASE H1"/>
    <property type="match status" value="1"/>
</dbReference>
<dbReference type="AlphaFoldDB" id="A0A6G1FWT1"/>
<dbReference type="GO" id="GO:0046872">
    <property type="term" value="F:metal ion binding"/>
    <property type="evidence" value="ECO:0007669"/>
    <property type="project" value="UniProtKB-KW"/>
</dbReference>
<organism evidence="12">
    <name type="scientific">Eremomyces bilateralis CBS 781.70</name>
    <dbReference type="NCBI Taxonomy" id="1392243"/>
    <lineage>
        <taxon>Eukaryota</taxon>
        <taxon>Fungi</taxon>
        <taxon>Dikarya</taxon>
        <taxon>Ascomycota</taxon>
        <taxon>Pezizomycotina</taxon>
        <taxon>Dothideomycetes</taxon>
        <taxon>Dothideomycetes incertae sedis</taxon>
        <taxon>Eremomycetales</taxon>
        <taxon>Eremomycetaceae</taxon>
        <taxon>Eremomyces</taxon>
    </lineage>
</organism>
<keyword evidence="6" id="KW-0479">Metal-binding</keyword>
<dbReference type="Gene3D" id="3.30.420.10">
    <property type="entry name" value="Ribonuclease H-like superfamily/Ribonuclease H"/>
    <property type="match status" value="1"/>
</dbReference>
<dbReference type="SUPFAM" id="SSF55658">
    <property type="entry name" value="L9 N-domain-like"/>
    <property type="match status" value="2"/>
</dbReference>
<dbReference type="Pfam" id="PF01693">
    <property type="entry name" value="Cauli_VI"/>
    <property type="match status" value="2"/>
</dbReference>
<keyword evidence="8" id="KW-0378">Hydrolase</keyword>
<evidence type="ECO:0000313" key="14">
    <source>
        <dbReference type="RefSeq" id="XP_033531874.1"/>
    </source>
</evidence>
<comment type="catalytic activity">
    <reaction evidence="1">
        <text>Endonucleolytic cleavage to 5'-phosphomonoester.</text>
        <dbReference type="EC" id="3.1.26.4"/>
    </reaction>
</comment>
<reference evidence="12 14" key="1">
    <citation type="submission" date="2020-01" db="EMBL/GenBank/DDBJ databases">
        <authorList>
            <consortium name="DOE Joint Genome Institute"/>
            <person name="Haridas S."/>
            <person name="Albert R."/>
            <person name="Binder M."/>
            <person name="Bloem J."/>
            <person name="Labutti K."/>
            <person name="Salamov A."/>
            <person name="Andreopoulos B."/>
            <person name="Baker S.E."/>
            <person name="Barry K."/>
            <person name="Bills G."/>
            <person name="Bluhm B.H."/>
            <person name="Cannon C."/>
            <person name="Castanera R."/>
            <person name="Culley D.E."/>
            <person name="Daum C."/>
            <person name="Ezra D."/>
            <person name="Gonzalez J.B."/>
            <person name="Henrissat B."/>
            <person name="Kuo A."/>
            <person name="Liang C."/>
            <person name="Lipzen A."/>
            <person name="Lutzoni F."/>
            <person name="Magnuson J."/>
            <person name="Mondo S."/>
            <person name="Nolan M."/>
            <person name="Ohm R."/>
            <person name="Pangilinan J."/>
            <person name="Park H.-J."/>
            <person name="Ramirez L."/>
            <person name="Alfaro M."/>
            <person name="Sun H."/>
            <person name="Tritt A."/>
            <person name="Yoshinaga Y."/>
            <person name="Zwiers L.-H."/>
            <person name="Turgeon B.G."/>
            <person name="Goodwin S.B."/>
            <person name="Spatafora J.W."/>
            <person name="Crous P.W."/>
            <person name="Grigoriev I.V."/>
        </authorList>
    </citation>
    <scope>NUCLEOTIDE SEQUENCE</scope>
    <source>
        <strain evidence="12 14">CBS 781.70</strain>
    </source>
</reference>
<protein>
    <recommendedName>
        <fullName evidence="4">ribonuclease H</fullName>
        <ecNumber evidence="4">3.1.26.4</ecNumber>
    </recommendedName>
</protein>
<evidence type="ECO:0000256" key="10">
    <source>
        <dbReference type="SAM" id="MobiDB-lite"/>
    </source>
</evidence>
<dbReference type="OrthoDB" id="407198at2759"/>
<feature type="region of interest" description="Disordered" evidence="10">
    <location>
        <begin position="1"/>
        <end position="31"/>
    </location>
</feature>
<evidence type="ECO:0000256" key="2">
    <source>
        <dbReference type="ARBA" id="ARBA00001946"/>
    </source>
</evidence>
<reference evidence="14" key="3">
    <citation type="submission" date="2025-04" db="UniProtKB">
        <authorList>
            <consortium name="RefSeq"/>
        </authorList>
    </citation>
    <scope>IDENTIFICATION</scope>
    <source>
        <strain evidence="14">CBS 781.70</strain>
    </source>
</reference>
<evidence type="ECO:0000313" key="13">
    <source>
        <dbReference type="Proteomes" id="UP000504638"/>
    </source>
</evidence>
<keyword evidence="13" id="KW-1185">Reference proteome</keyword>
<dbReference type="CDD" id="cd09280">
    <property type="entry name" value="RNase_HI_eukaryote_like"/>
    <property type="match status" value="1"/>
</dbReference>
<dbReference type="InterPro" id="IPR050092">
    <property type="entry name" value="RNase_H"/>
</dbReference>
<feature type="region of interest" description="Disordered" evidence="10">
    <location>
        <begin position="133"/>
        <end position="197"/>
    </location>
</feature>
<evidence type="ECO:0000313" key="12">
    <source>
        <dbReference type="EMBL" id="KAF1810243.1"/>
    </source>
</evidence>
<dbReference type="FunFam" id="3.30.420.10:FF:000090">
    <property type="entry name" value="Ribonuclease H"/>
    <property type="match status" value="1"/>
</dbReference>
<comment type="cofactor">
    <cofactor evidence="2">
        <name>Mg(2+)</name>
        <dbReference type="ChEBI" id="CHEBI:18420"/>
    </cofactor>
</comment>
<dbReference type="FunFam" id="3.40.970.10:FF:000001">
    <property type="entry name" value="Ribonuclease H1"/>
    <property type="match status" value="1"/>
</dbReference>
<sequence length="395" mass="42796">MSSAGAGNGKSESVYTTSSGGTKRKRNDGPKFYAVRTGFNPGIYHTYKDCLEQVRGFKAPNFKSFPTLKEAEGFMKGLTVGTPSKFYGVQNGRVPGVYTDWPTVQAQITGWTKPKQKVFATRAEAEAFVRAGTSVSQGESVKNVSIPGGSTTPNPNTPTNAPPFKKSKKTNGTTGTSEAVPEPGTGLLPPGADDRFDNRIFLNPRTGKIEYKTAEEANATKLVPTKDFKGTLRIFTDGSSLGNGALGAVAGVGVYFGPQDPRNLSEPLAGSRQTNQRAELTALLRALELAPLDINVEVYSDSNYSINCVTVWHVTWRKNGWVTSNKKPVENRDLVEEVINKIEARDRKGVTTKFVWIKGHANFEGNVQADRMAVDAARRAKMGVPRDGQDAWGEP</sequence>
<dbReference type="SUPFAM" id="SSF53098">
    <property type="entry name" value="Ribonuclease H-like"/>
    <property type="match status" value="1"/>
</dbReference>
<gene>
    <name evidence="12 14" type="ORF">P152DRAFT_451336</name>
</gene>
<comment type="similarity">
    <text evidence="3">Belongs to the RNase H family.</text>
</comment>
<accession>A0A6G1FWT1</accession>
<name>A0A6G1FWT1_9PEZI</name>
<dbReference type="EMBL" id="ML975167">
    <property type="protein sequence ID" value="KAF1810243.1"/>
    <property type="molecule type" value="Genomic_DNA"/>
</dbReference>
<dbReference type="Proteomes" id="UP000504638">
    <property type="component" value="Unplaced"/>
</dbReference>
<dbReference type="EC" id="3.1.26.4" evidence="4"/>
<dbReference type="InterPro" id="IPR009027">
    <property type="entry name" value="Ribosomal_bL9/RNase_H1_N"/>
</dbReference>
<dbReference type="InterPro" id="IPR002156">
    <property type="entry name" value="RNaseH_domain"/>
</dbReference>
<evidence type="ECO:0000256" key="4">
    <source>
        <dbReference type="ARBA" id="ARBA00012180"/>
    </source>
</evidence>
<dbReference type="PANTHER" id="PTHR10642:SF26">
    <property type="entry name" value="RIBONUCLEASE H1"/>
    <property type="match status" value="1"/>
</dbReference>
<dbReference type="PROSITE" id="PS50879">
    <property type="entry name" value="RNASE_H_1"/>
    <property type="match status" value="1"/>
</dbReference>
<dbReference type="Gene3D" id="3.40.970.10">
    <property type="entry name" value="Ribonuclease H1, N-terminal domain"/>
    <property type="match status" value="2"/>
</dbReference>
<dbReference type="GO" id="GO:0004523">
    <property type="term" value="F:RNA-DNA hybrid ribonuclease activity"/>
    <property type="evidence" value="ECO:0007669"/>
    <property type="project" value="UniProtKB-EC"/>
</dbReference>
<dbReference type="RefSeq" id="XP_033531874.1">
    <property type="nucleotide sequence ID" value="XM_033678220.1"/>
</dbReference>
<keyword evidence="7" id="KW-0255">Endonuclease</keyword>
<keyword evidence="5" id="KW-0540">Nuclease</keyword>
<feature type="compositionally biased region" description="Polar residues" evidence="10">
    <location>
        <begin position="133"/>
        <end position="143"/>
    </location>
</feature>
<feature type="domain" description="RNase H type-1" evidence="11">
    <location>
        <begin position="228"/>
        <end position="378"/>
    </location>
</feature>
<keyword evidence="9" id="KW-0460">Magnesium</keyword>
<evidence type="ECO:0000256" key="3">
    <source>
        <dbReference type="ARBA" id="ARBA00005300"/>
    </source>
</evidence>
<reference evidence="14" key="2">
    <citation type="submission" date="2020-04" db="EMBL/GenBank/DDBJ databases">
        <authorList>
            <consortium name="NCBI Genome Project"/>
        </authorList>
    </citation>
    <scope>NUCLEOTIDE SEQUENCE</scope>
    <source>
        <strain evidence="14">CBS 781.70</strain>
    </source>
</reference>
<proteinExistence type="inferred from homology"/>
<dbReference type="InterPro" id="IPR037056">
    <property type="entry name" value="RNase_H1_N_sf"/>
</dbReference>
<dbReference type="InterPro" id="IPR012337">
    <property type="entry name" value="RNaseH-like_sf"/>
</dbReference>
<feature type="compositionally biased region" description="Polar residues" evidence="10">
    <location>
        <begin position="1"/>
        <end position="21"/>
    </location>
</feature>
<evidence type="ECO:0000256" key="8">
    <source>
        <dbReference type="ARBA" id="ARBA00022801"/>
    </source>
</evidence>